<organism evidence="1 2">
    <name type="scientific">Sphingomonas citri</name>
    <dbReference type="NCBI Taxonomy" id="2862499"/>
    <lineage>
        <taxon>Bacteria</taxon>
        <taxon>Pseudomonadati</taxon>
        <taxon>Pseudomonadota</taxon>
        <taxon>Alphaproteobacteria</taxon>
        <taxon>Sphingomonadales</taxon>
        <taxon>Sphingomonadaceae</taxon>
        <taxon>Sphingomonas</taxon>
    </lineage>
</organism>
<dbReference type="Proteomes" id="UP000759103">
    <property type="component" value="Unassembled WGS sequence"/>
</dbReference>
<comment type="caution">
    <text evidence="1">The sequence shown here is derived from an EMBL/GenBank/DDBJ whole genome shotgun (WGS) entry which is preliminary data.</text>
</comment>
<gene>
    <name evidence="1" type="ORF">KZ820_13745</name>
</gene>
<reference evidence="1 2" key="1">
    <citation type="submission" date="2021-07" db="EMBL/GenBank/DDBJ databases">
        <title>Sphingomonas sp.</title>
        <authorList>
            <person name="Feng G."/>
            <person name="Li J."/>
            <person name="Pan M."/>
        </authorList>
    </citation>
    <scope>NUCLEOTIDE SEQUENCE [LARGE SCALE GENOMIC DNA]</scope>
    <source>
        <strain evidence="1 2">RRHST34</strain>
    </source>
</reference>
<proteinExistence type="predicted"/>
<sequence length="96" mass="10520">MDHLSRDRRRAVARDREGLTAEALHLVLGEKAVRVLVHSAKARSDHALAHLGSIRRFDLPLRLGIACDHRIDSAVKLGGKLVIFISRPERGSGLAA</sequence>
<protein>
    <submittedName>
        <fullName evidence="1">Uncharacterized protein</fullName>
    </submittedName>
</protein>
<evidence type="ECO:0000313" key="1">
    <source>
        <dbReference type="EMBL" id="MBW6531801.1"/>
    </source>
</evidence>
<dbReference type="EMBL" id="JAHXZN010000004">
    <property type="protein sequence ID" value="MBW6531801.1"/>
    <property type="molecule type" value="Genomic_DNA"/>
</dbReference>
<keyword evidence="2" id="KW-1185">Reference proteome</keyword>
<dbReference type="RefSeq" id="WP_219749165.1">
    <property type="nucleotide sequence ID" value="NZ_JAHXZN010000004.1"/>
</dbReference>
<evidence type="ECO:0000313" key="2">
    <source>
        <dbReference type="Proteomes" id="UP000759103"/>
    </source>
</evidence>
<accession>A0ABS7BQF0</accession>
<name>A0ABS7BQF0_9SPHN</name>